<evidence type="ECO:0000313" key="3">
    <source>
        <dbReference type="EMBL" id="RFC82406.1"/>
    </source>
</evidence>
<evidence type="ECO:0000313" key="5">
    <source>
        <dbReference type="Proteomes" id="UP001595455"/>
    </source>
</evidence>
<dbReference type="EMBL" id="PYIX02000034">
    <property type="protein sequence ID" value="RFC82406.1"/>
    <property type="molecule type" value="Genomic_DNA"/>
</dbReference>
<reference evidence="3 4" key="2">
    <citation type="submission" date="2018-08" db="EMBL/GenBank/DDBJ databases">
        <title>The draft genome of Acinetobacter sichuanensis strain WCHAc060041.</title>
        <authorList>
            <person name="Qin J."/>
            <person name="Feng Y."/>
            <person name="Zong Z."/>
        </authorList>
    </citation>
    <scope>NUCLEOTIDE SEQUENCE [LARGE SCALE GENOMIC DNA]</scope>
    <source>
        <strain evidence="3 4">WCHAc060041</strain>
    </source>
</reference>
<protein>
    <submittedName>
        <fullName evidence="3">Uncharacterized protein</fullName>
    </submittedName>
</protein>
<gene>
    <name evidence="2" type="ORF">ACFODO_09040</name>
    <name evidence="3" type="ORF">C9E89_016460</name>
</gene>
<name>A0A371YLT2_9GAMM</name>
<keyword evidence="1" id="KW-0472">Membrane</keyword>
<sequence length="145" mass="16489">MRNNIALLIFIFSLPAIGLYGLYIVLETYSLFIPDIFFSNGKTPILSSPISSIFKLFVHFCGIATWILIIPMVKTWCNNTIVNRKILTIFTATLCIGLSPFYPYMYSEWSAGLIIAMPTIIFGIYLITWHMNDHTNEKNPPSSII</sequence>
<dbReference type="OrthoDB" id="9835215at2"/>
<dbReference type="Proteomes" id="UP001595455">
    <property type="component" value="Unassembled WGS sequence"/>
</dbReference>
<reference evidence="2" key="1">
    <citation type="journal article" date="2014" name="Int. J. Syst. Evol. Microbiol.">
        <title>Complete genome of a new Firmicutes species belonging to the dominant human colonic microbiota ('Ruminococcus bicirculans') reveals two chromosomes and a selective capacity to utilize plant glucans.</title>
        <authorList>
            <consortium name="NISC Comparative Sequencing Program"/>
            <person name="Wegmann U."/>
            <person name="Louis P."/>
            <person name="Goesmann A."/>
            <person name="Henrissat B."/>
            <person name="Duncan S.H."/>
            <person name="Flint H.J."/>
        </authorList>
    </citation>
    <scope>NUCLEOTIDE SEQUENCE</scope>
    <source>
        <strain evidence="2">KCTC 62575</strain>
    </source>
</reference>
<evidence type="ECO:0000256" key="1">
    <source>
        <dbReference type="SAM" id="Phobius"/>
    </source>
</evidence>
<feature type="transmembrane region" description="Helical" evidence="1">
    <location>
        <begin position="109"/>
        <end position="128"/>
    </location>
</feature>
<feature type="transmembrane region" description="Helical" evidence="1">
    <location>
        <begin position="7"/>
        <end position="33"/>
    </location>
</feature>
<dbReference type="Proteomes" id="UP000240957">
    <property type="component" value="Unassembled WGS sequence"/>
</dbReference>
<evidence type="ECO:0000313" key="4">
    <source>
        <dbReference type="Proteomes" id="UP000240957"/>
    </source>
</evidence>
<feature type="transmembrane region" description="Helical" evidence="1">
    <location>
        <begin position="85"/>
        <end position="103"/>
    </location>
</feature>
<keyword evidence="1" id="KW-1133">Transmembrane helix</keyword>
<organism evidence="3 4">
    <name type="scientific">Acinetobacter sichuanensis</name>
    <dbReference type="NCBI Taxonomy" id="2136183"/>
    <lineage>
        <taxon>Bacteria</taxon>
        <taxon>Pseudomonadati</taxon>
        <taxon>Pseudomonadota</taxon>
        <taxon>Gammaproteobacteria</taxon>
        <taxon>Moraxellales</taxon>
        <taxon>Moraxellaceae</taxon>
        <taxon>Acinetobacter</taxon>
    </lineage>
</organism>
<proteinExistence type="predicted"/>
<evidence type="ECO:0000313" key="2">
    <source>
        <dbReference type="EMBL" id="MFC2995411.1"/>
    </source>
</evidence>
<accession>A0A371YLT2</accession>
<keyword evidence="1" id="KW-0812">Transmembrane</keyword>
<dbReference type="AlphaFoldDB" id="A0A371YLT2"/>
<dbReference type="EMBL" id="JBHRSF010000026">
    <property type="protein sequence ID" value="MFC2995411.1"/>
    <property type="molecule type" value="Genomic_DNA"/>
</dbReference>
<feature type="transmembrane region" description="Helical" evidence="1">
    <location>
        <begin position="53"/>
        <end position="73"/>
    </location>
</feature>
<dbReference type="RefSeq" id="WP_107009471.1">
    <property type="nucleotide sequence ID" value="NZ_JBHRSF010000026.1"/>
</dbReference>
<keyword evidence="5" id="KW-1185">Reference proteome</keyword>
<comment type="caution">
    <text evidence="3">The sequence shown here is derived from an EMBL/GenBank/DDBJ whole genome shotgun (WGS) entry which is preliminary data.</text>
</comment>
<reference evidence="2" key="4">
    <citation type="submission" date="2024-09" db="EMBL/GenBank/DDBJ databases">
        <authorList>
            <person name="Sun Q."/>
            <person name="Mori K."/>
        </authorList>
    </citation>
    <scope>NUCLEOTIDE SEQUENCE</scope>
    <source>
        <strain evidence="2">KCTC 62575</strain>
    </source>
</reference>
<reference evidence="5" key="3">
    <citation type="journal article" date="2019" name="Int. J. Syst. Evol. Microbiol.">
        <title>The Global Catalogue of Microorganisms (GCM) 10K type strain sequencing project: providing services to taxonomists for standard genome sequencing and annotation.</title>
        <authorList>
            <consortium name="The Broad Institute Genomics Platform"/>
            <consortium name="The Broad Institute Genome Sequencing Center for Infectious Disease"/>
            <person name="Wu L."/>
            <person name="Ma J."/>
        </authorList>
    </citation>
    <scope>NUCLEOTIDE SEQUENCE [LARGE SCALE GENOMIC DNA]</scope>
    <source>
        <strain evidence="5">KCTC 62575</strain>
    </source>
</reference>